<organism evidence="1 2">
    <name type="scientific">Bacteroides muris</name>
    <name type="common">ex Fokt et al. 2023</name>
    <dbReference type="NCBI Taxonomy" id="2937417"/>
    <lineage>
        <taxon>Bacteria</taxon>
        <taxon>Pseudomonadati</taxon>
        <taxon>Bacteroidota</taxon>
        <taxon>Bacteroidia</taxon>
        <taxon>Bacteroidales</taxon>
        <taxon>Bacteroidaceae</taxon>
        <taxon>Bacteroides</taxon>
    </lineage>
</organism>
<dbReference type="AlphaFoldDB" id="A0A9X2NUE5"/>
<dbReference type="Proteomes" id="UP001143192">
    <property type="component" value="Unassembled WGS sequence"/>
</dbReference>
<reference evidence="1" key="2">
    <citation type="submission" date="2022-04" db="EMBL/GenBank/DDBJ databases">
        <authorList>
            <person name="Fokt H."/>
            <person name="Baines J."/>
        </authorList>
    </citation>
    <scope>NUCLEOTIDE SEQUENCE</scope>
    <source>
        <strain evidence="1">KH365_2</strain>
    </source>
</reference>
<proteinExistence type="predicted"/>
<protein>
    <submittedName>
        <fullName evidence="1">Transposase</fullName>
    </submittedName>
</protein>
<keyword evidence="2" id="KW-1185">Reference proteome</keyword>
<evidence type="ECO:0000313" key="2">
    <source>
        <dbReference type="Proteomes" id="UP001143192"/>
    </source>
</evidence>
<evidence type="ECO:0000313" key="1">
    <source>
        <dbReference type="EMBL" id="MCR6506451.1"/>
    </source>
</evidence>
<accession>A0A9X2NUE5</accession>
<gene>
    <name evidence="1" type="ORF">M1B79_17795</name>
</gene>
<reference evidence="1" key="1">
    <citation type="journal article" date="2022" name="Arch. Microbiol.">
        <title>Bacteroides muris sp. nov. isolated from the cecum of wild-derived house mice.</title>
        <authorList>
            <person name="Fokt H."/>
            <person name="Unni R."/>
            <person name="Repnik U."/>
            <person name="Schmitz R.A."/>
            <person name="Bramkamp M."/>
            <person name="Baines J.F."/>
            <person name="Unterweger D."/>
        </authorList>
    </citation>
    <scope>NUCLEOTIDE SEQUENCE</scope>
    <source>
        <strain evidence="1">KH365_2</strain>
    </source>
</reference>
<dbReference type="EMBL" id="JAMZED010000102">
    <property type="protein sequence ID" value="MCR6506451.1"/>
    <property type="molecule type" value="Genomic_DNA"/>
</dbReference>
<sequence length="124" mass="14090">MMKTSSSQTIDPVASLSLFLPSGILDYFTLVNHVSQDTCFILYLEEKATIPSEYSDLHLHSKGFLPEIEVQDFPIRGKAVYLRIKRRRWEDPSTGQTYSRDWSLVATGTRITAEFGAFLKELLG</sequence>
<comment type="caution">
    <text evidence="1">The sequence shown here is derived from an EMBL/GenBank/DDBJ whole genome shotgun (WGS) entry which is preliminary data.</text>
</comment>
<name>A0A9X2NUE5_9BACE</name>